<name>A0A1V8TGY3_9PEZI</name>
<evidence type="ECO:0000313" key="1">
    <source>
        <dbReference type="EMBL" id="OQO10518.1"/>
    </source>
</evidence>
<dbReference type="InParanoid" id="A0A1V8TGY3"/>
<dbReference type="AlphaFoldDB" id="A0A1V8TGY3"/>
<gene>
    <name evidence="1" type="ORF">B0A48_03815</name>
</gene>
<sequence>MVETRSRRIARLATSATVFRYLDLPAELQLRKLHYANDFRRDCTSHGDSRNAEEGNNRFLLRKWLQLVPRGRILNLKLTMVCEETRDYDKWHKRIARSRWASVIASFTHD</sequence>
<dbReference type="EMBL" id="NAJO01000008">
    <property type="protein sequence ID" value="OQO10518.1"/>
    <property type="molecule type" value="Genomic_DNA"/>
</dbReference>
<organism evidence="1 2">
    <name type="scientific">Cryoendolithus antarcticus</name>
    <dbReference type="NCBI Taxonomy" id="1507870"/>
    <lineage>
        <taxon>Eukaryota</taxon>
        <taxon>Fungi</taxon>
        <taxon>Dikarya</taxon>
        <taxon>Ascomycota</taxon>
        <taxon>Pezizomycotina</taxon>
        <taxon>Dothideomycetes</taxon>
        <taxon>Dothideomycetidae</taxon>
        <taxon>Cladosporiales</taxon>
        <taxon>Cladosporiaceae</taxon>
        <taxon>Cryoendolithus</taxon>
    </lineage>
</organism>
<proteinExistence type="predicted"/>
<keyword evidence="2" id="KW-1185">Reference proteome</keyword>
<dbReference type="Proteomes" id="UP000192596">
    <property type="component" value="Unassembled WGS sequence"/>
</dbReference>
<protein>
    <submittedName>
        <fullName evidence="1">Uncharacterized protein</fullName>
    </submittedName>
</protein>
<comment type="caution">
    <text evidence="1">The sequence shown here is derived from an EMBL/GenBank/DDBJ whole genome shotgun (WGS) entry which is preliminary data.</text>
</comment>
<reference evidence="2" key="1">
    <citation type="submission" date="2017-03" db="EMBL/GenBank/DDBJ databases">
        <title>Genomes of endolithic fungi from Antarctica.</title>
        <authorList>
            <person name="Coleine C."/>
            <person name="Masonjones S."/>
            <person name="Stajich J.E."/>
        </authorList>
    </citation>
    <scope>NUCLEOTIDE SEQUENCE [LARGE SCALE GENOMIC DNA]</scope>
    <source>
        <strain evidence="2">CCFEE 5527</strain>
    </source>
</reference>
<accession>A0A1V8TGY3</accession>
<evidence type="ECO:0000313" key="2">
    <source>
        <dbReference type="Proteomes" id="UP000192596"/>
    </source>
</evidence>